<accession>A0A9R1XU67</accession>
<protein>
    <recommendedName>
        <fullName evidence="2">MULE transposase domain-containing protein</fullName>
    </recommendedName>
</protein>
<organism evidence="3 4">
    <name type="scientific">Lactuca sativa</name>
    <name type="common">Garden lettuce</name>
    <dbReference type="NCBI Taxonomy" id="4236"/>
    <lineage>
        <taxon>Eukaryota</taxon>
        <taxon>Viridiplantae</taxon>
        <taxon>Streptophyta</taxon>
        <taxon>Embryophyta</taxon>
        <taxon>Tracheophyta</taxon>
        <taxon>Spermatophyta</taxon>
        <taxon>Magnoliopsida</taxon>
        <taxon>eudicotyledons</taxon>
        <taxon>Gunneridae</taxon>
        <taxon>Pentapetalae</taxon>
        <taxon>asterids</taxon>
        <taxon>campanulids</taxon>
        <taxon>Asterales</taxon>
        <taxon>Asteraceae</taxon>
        <taxon>Cichorioideae</taxon>
        <taxon>Cichorieae</taxon>
        <taxon>Lactucinae</taxon>
        <taxon>Lactuca</taxon>
    </lineage>
</organism>
<feature type="domain" description="MULE transposase" evidence="2">
    <location>
        <begin position="104"/>
        <end position="172"/>
    </location>
</feature>
<keyword evidence="1" id="KW-1133">Transmembrane helix</keyword>
<sequence>MSFLKSEHKESFNNLHVYLHNLRRTNLHSYTHIKTYLMDRFEACFVAIGWVIYLFFTLFYCFFKIENVSTSELIRFCFPKNTGPCIHRMLLPVIFICSVPLRGDYLKTMFVAVVIDRNNQTLPIAFGLVVENNLYYYTWFLMRLKEALTQGKEVVFITNMDNVISSCIEHVFLILIMSILLKNITTLFWMISNSNTMSDFEENFCRLTPDAHSTLMFPNVFLVLSVNQRNVPIITLTEAIRDYIQRNFVKRSLMAERLINLLTLYAEIMLHKRMQKCIRWQTTKIPPEI</sequence>
<dbReference type="Pfam" id="PF10551">
    <property type="entry name" value="MULE"/>
    <property type="match status" value="1"/>
</dbReference>
<evidence type="ECO:0000256" key="1">
    <source>
        <dbReference type="SAM" id="Phobius"/>
    </source>
</evidence>
<feature type="transmembrane region" description="Helical" evidence="1">
    <location>
        <begin position="85"/>
        <end position="101"/>
    </location>
</feature>
<feature type="transmembrane region" description="Helical" evidence="1">
    <location>
        <begin position="162"/>
        <end position="181"/>
    </location>
</feature>
<name>A0A9R1XU67_LACSA</name>
<keyword evidence="4" id="KW-1185">Reference proteome</keyword>
<dbReference type="InterPro" id="IPR018289">
    <property type="entry name" value="MULE_transposase_dom"/>
</dbReference>
<dbReference type="EMBL" id="NBSK02000002">
    <property type="protein sequence ID" value="KAJ0221734.1"/>
    <property type="molecule type" value="Genomic_DNA"/>
</dbReference>
<reference evidence="3 4" key="1">
    <citation type="journal article" date="2017" name="Nat. Commun.">
        <title>Genome assembly with in vitro proximity ligation data and whole-genome triplication in lettuce.</title>
        <authorList>
            <person name="Reyes-Chin-Wo S."/>
            <person name="Wang Z."/>
            <person name="Yang X."/>
            <person name="Kozik A."/>
            <person name="Arikit S."/>
            <person name="Song C."/>
            <person name="Xia L."/>
            <person name="Froenicke L."/>
            <person name="Lavelle D.O."/>
            <person name="Truco M.J."/>
            <person name="Xia R."/>
            <person name="Zhu S."/>
            <person name="Xu C."/>
            <person name="Xu H."/>
            <person name="Xu X."/>
            <person name="Cox K."/>
            <person name="Korf I."/>
            <person name="Meyers B.C."/>
            <person name="Michelmore R.W."/>
        </authorList>
    </citation>
    <scope>NUCLEOTIDE SEQUENCE [LARGE SCALE GENOMIC DNA]</scope>
    <source>
        <strain evidence="4">cv. Salinas</strain>
        <tissue evidence="3">Seedlings</tissue>
    </source>
</reference>
<evidence type="ECO:0000313" key="3">
    <source>
        <dbReference type="EMBL" id="KAJ0221734.1"/>
    </source>
</evidence>
<keyword evidence="1" id="KW-0812">Transmembrane</keyword>
<dbReference type="PANTHER" id="PTHR31973">
    <property type="entry name" value="POLYPROTEIN, PUTATIVE-RELATED"/>
    <property type="match status" value="1"/>
</dbReference>
<dbReference type="AlphaFoldDB" id="A0A9R1XU67"/>
<dbReference type="PANTHER" id="PTHR31973:SF187">
    <property type="entry name" value="MUTATOR TRANSPOSASE MUDRA PROTEIN"/>
    <property type="match status" value="1"/>
</dbReference>
<gene>
    <name evidence="3" type="ORF">LSAT_V11C200083050</name>
</gene>
<feature type="transmembrane region" description="Helical" evidence="1">
    <location>
        <begin position="43"/>
        <end position="65"/>
    </location>
</feature>
<evidence type="ECO:0000313" key="4">
    <source>
        <dbReference type="Proteomes" id="UP000235145"/>
    </source>
</evidence>
<dbReference type="Proteomes" id="UP000235145">
    <property type="component" value="Unassembled WGS sequence"/>
</dbReference>
<evidence type="ECO:0000259" key="2">
    <source>
        <dbReference type="Pfam" id="PF10551"/>
    </source>
</evidence>
<comment type="caution">
    <text evidence="3">The sequence shown here is derived from an EMBL/GenBank/DDBJ whole genome shotgun (WGS) entry which is preliminary data.</text>
</comment>
<keyword evidence="1" id="KW-0472">Membrane</keyword>
<feature type="transmembrane region" description="Helical" evidence="1">
    <location>
        <begin position="122"/>
        <end position="142"/>
    </location>
</feature>
<proteinExistence type="predicted"/>